<evidence type="ECO:0000313" key="11">
    <source>
        <dbReference type="Proteomes" id="UP000036987"/>
    </source>
</evidence>
<evidence type="ECO:0000259" key="9">
    <source>
        <dbReference type="PROSITE" id="PS51790"/>
    </source>
</evidence>
<sequence length="228" mass="25106">MGLGPTGPLGWLVNKRNRKDGWTEVFKVDRIAPNLEPRTTKSAVMYNAVLITRSSCSLFKFPPPPFLSIVPVSSVPLKRRLRSAPISFSTEAGSSADNMSSIQKSEDEWRAVLSPEQFRILRQKGTEYPGTGEYDKKFDDGLYKCAGCDAALYKSTTKFNSGCGWPAFFEGLPGAITRTEDADGRRIEITCTACGGHLGHVFKGERFPTPTDERHCVNSVSLKFTPSS</sequence>
<dbReference type="InterPro" id="IPR028427">
    <property type="entry name" value="Met_Sox_Rdtase_MsrB"/>
</dbReference>
<dbReference type="FunFam" id="2.170.150.20:FF:000009">
    <property type="entry name" value="Peptide-methionine (R)-S-oxide reductase"/>
    <property type="match status" value="1"/>
</dbReference>
<evidence type="ECO:0000256" key="3">
    <source>
        <dbReference type="ARBA" id="ARBA00022723"/>
    </source>
</evidence>
<dbReference type="GO" id="GO:0046872">
    <property type="term" value="F:metal ion binding"/>
    <property type="evidence" value="ECO:0007669"/>
    <property type="project" value="UniProtKB-KW"/>
</dbReference>
<dbReference type="PROSITE" id="PS51790">
    <property type="entry name" value="MSRB"/>
    <property type="match status" value="1"/>
</dbReference>
<evidence type="ECO:0000256" key="5">
    <source>
        <dbReference type="ARBA" id="ARBA00023002"/>
    </source>
</evidence>
<keyword evidence="4 8" id="KW-0862">Zinc</keyword>
<dbReference type="Proteomes" id="UP000036987">
    <property type="component" value="Unassembled WGS sequence"/>
</dbReference>
<dbReference type="GO" id="GO:0034599">
    <property type="term" value="P:cellular response to oxidative stress"/>
    <property type="evidence" value="ECO:0000318"/>
    <property type="project" value="GO_Central"/>
</dbReference>
<dbReference type="EMBL" id="LFYR01000468">
    <property type="protein sequence ID" value="KMZ74023.1"/>
    <property type="molecule type" value="Genomic_DNA"/>
</dbReference>
<evidence type="ECO:0000256" key="6">
    <source>
        <dbReference type="ARBA" id="ARBA00023284"/>
    </source>
</evidence>
<dbReference type="Gene3D" id="2.170.150.20">
    <property type="entry name" value="Peptide methionine sulfoxide reductase"/>
    <property type="match status" value="1"/>
</dbReference>
<dbReference type="EC" id="1.8.4.12" evidence="2 8"/>
<evidence type="ECO:0000256" key="8">
    <source>
        <dbReference type="RuleBase" id="RU365044"/>
    </source>
</evidence>
<keyword evidence="11" id="KW-1185">Reference proteome</keyword>
<comment type="cofactor">
    <cofactor evidence="8">
        <name>Zn(2+)</name>
        <dbReference type="ChEBI" id="CHEBI:29105"/>
    </cofactor>
    <text evidence="8">Binds 1 zinc ion per subunit.</text>
</comment>
<dbReference type="InterPro" id="IPR002579">
    <property type="entry name" value="Met_Sox_Rdtase_MsrB_dom"/>
</dbReference>
<dbReference type="SUPFAM" id="SSF51316">
    <property type="entry name" value="Mss4-like"/>
    <property type="match status" value="1"/>
</dbReference>
<dbReference type="Pfam" id="PF01641">
    <property type="entry name" value="SelR"/>
    <property type="match status" value="1"/>
</dbReference>
<evidence type="ECO:0000313" key="10">
    <source>
        <dbReference type="EMBL" id="KMZ74023.1"/>
    </source>
</evidence>
<evidence type="ECO:0000256" key="4">
    <source>
        <dbReference type="ARBA" id="ARBA00022833"/>
    </source>
</evidence>
<comment type="catalytic activity">
    <reaction evidence="7 8">
        <text>L-methionyl-[protein] + [thioredoxin]-disulfide + H2O = L-methionyl-(R)-S-oxide-[protein] + [thioredoxin]-dithiol</text>
        <dbReference type="Rhea" id="RHEA:24164"/>
        <dbReference type="Rhea" id="RHEA-COMP:10698"/>
        <dbReference type="Rhea" id="RHEA-COMP:10700"/>
        <dbReference type="Rhea" id="RHEA-COMP:12313"/>
        <dbReference type="Rhea" id="RHEA-COMP:12314"/>
        <dbReference type="ChEBI" id="CHEBI:15377"/>
        <dbReference type="ChEBI" id="CHEBI:16044"/>
        <dbReference type="ChEBI" id="CHEBI:29950"/>
        <dbReference type="ChEBI" id="CHEBI:45764"/>
        <dbReference type="ChEBI" id="CHEBI:50058"/>
        <dbReference type="EC" id="1.8.4.12"/>
    </reaction>
</comment>
<accession>A0A0K9PY79</accession>
<dbReference type="NCBIfam" id="TIGR00357">
    <property type="entry name" value="peptide-methionine (R)-S-oxide reductase MsrB"/>
    <property type="match status" value="1"/>
</dbReference>
<dbReference type="OrthoDB" id="44061at2759"/>
<comment type="function">
    <text evidence="8">Catalyzes the reduction of methionine sulfoxide (MetSO) to methionine in proteins. Plays a protective role against oxidative stress by restoring activity to proteins that have been inactivated by methionine oxidation. MSRB family specifically reduces the MetSO R-enantiomer.</text>
</comment>
<dbReference type="GO" id="GO:0030091">
    <property type="term" value="P:protein repair"/>
    <property type="evidence" value="ECO:0007669"/>
    <property type="project" value="InterPro"/>
</dbReference>
<dbReference type="AlphaFoldDB" id="A0A0K9PY79"/>
<comment type="similarity">
    <text evidence="1 8">Belongs to the MsrB Met sulfoxide reductase family.</text>
</comment>
<dbReference type="PANTHER" id="PTHR46081:SF8">
    <property type="entry name" value="PEPTIDE METHIONINE SULFOXIDE REDUCTASE 2"/>
    <property type="match status" value="1"/>
</dbReference>
<reference evidence="11" key="1">
    <citation type="journal article" date="2016" name="Nature">
        <title>The genome of the seagrass Zostera marina reveals angiosperm adaptation to the sea.</title>
        <authorList>
            <person name="Olsen J.L."/>
            <person name="Rouze P."/>
            <person name="Verhelst B."/>
            <person name="Lin Y.-C."/>
            <person name="Bayer T."/>
            <person name="Collen J."/>
            <person name="Dattolo E."/>
            <person name="De Paoli E."/>
            <person name="Dittami S."/>
            <person name="Maumus F."/>
            <person name="Michel G."/>
            <person name="Kersting A."/>
            <person name="Lauritano C."/>
            <person name="Lohaus R."/>
            <person name="Toepel M."/>
            <person name="Tonon T."/>
            <person name="Vanneste K."/>
            <person name="Amirebrahimi M."/>
            <person name="Brakel J."/>
            <person name="Bostroem C."/>
            <person name="Chovatia M."/>
            <person name="Grimwood J."/>
            <person name="Jenkins J.W."/>
            <person name="Jueterbock A."/>
            <person name="Mraz A."/>
            <person name="Stam W.T."/>
            <person name="Tice H."/>
            <person name="Bornberg-Bauer E."/>
            <person name="Green P.J."/>
            <person name="Pearson G.A."/>
            <person name="Procaccini G."/>
            <person name="Duarte C.M."/>
            <person name="Schmutz J."/>
            <person name="Reusch T.B.H."/>
            <person name="Van de Peer Y."/>
        </authorList>
    </citation>
    <scope>NUCLEOTIDE SEQUENCE [LARGE SCALE GENOMIC DNA]</scope>
    <source>
        <strain evidence="11">cv. Finnish</strain>
    </source>
</reference>
<feature type="domain" description="MsrB" evidence="9">
    <location>
        <begin position="106"/>
        <end position="227"/>
    </location>
</feature>
<keyword evidence="6" id="KW-0676">Redox-active center</keyword>
<dbReference type="GO" id="GO:0033743">
    <property type="term" value="F:peptide-methionine (R)-S-oxide reductase activity"/>
    <property type="evidence" value="ECO:0000318"/>
    <property type="project" value="GO_Central"/>
</dbReference>
<comment type="caution">
    <text evidence="10">The sequence shown here is derived from an EMBL/GenBank/DDBJ whole genome shotgun (WGS) entry which is preliminary data.</text>
</comment>
<dbReference type="STRING" id="29655.A0A0K9PY79"/>
<organism evidence="10 11">
    <name type="scientific">Zostera marina</name>
    <name type="common">Eelgrass</name>
    <dbReference type="NCBI Taxonomy" id="29655"/>
    <lineage>
        <taxon>Eukaryota</taxon>
        <taxon>Viridiplantae</taxon>
        <taxon>Streptophyta</taxon>
        <taxon>Embryophyta</taxon>
        <taxon>Tracheophyta</taxon>
        <taxon>Spermatophyta</taxon>
        <taxon>Magnoliopsida</taxon>
        <taxon>Liliopsida</taxon>
        <taxon>Zosteraceae</taxon>
        <taxon>Zostera</taxon>
    </lineage>
</organism>
<dbReference type="GO" id="GO:0005737">
    <property type="term" value="C:cytoplasm"/>
    <property type="evidence" value="ECO:0000318"/>
    <property type="project" value="GO_Central"/>
</dbReference>
<protein>
    <recommendedName>
        <fullName evidence="2 8">Peptide-methionine (R)-S-oxide reductase</fullName>
        <ecNumber evidence="2 8">1.8.4.12</ecNumber>
    </recommendedName>
</protein>
<keyword evidence="3 8" id="KW-0479">Metal-binding</keyword>
<evidence type="ECO:0000256" key="1">
    <source>
        <dbReference type="ARBA" id="ARBA00007174"/>
    </source>
</evidence>
<gene>
    <name evidence="10" type="ORF">ZOSMA_137G00400</name>
</gene>
<proteinExistence type="inferred from homology"/>
<dbReference type="InterPro" id="IPR011057">
    <property type="entry name" value="Mss4-like_sf"/>
</dbReference>
<keyword evidence="5 8" id="KW-0560">Oxidoreductase</keyword>
<dbReference type="PANTHER" id="PTHR46081">
    <property type="entry name" value="PEPTIDE METHIONINE SULFOXIDE REDUCTASE 2"/>
    <property type="match status" value="1"/>
</dbReference>
<evidence type="ECO:0000256" key="2">
    <source>
        <dbReference type="ARBA" id="ARBA00012499"/>
    </source>
</evidence>
<evidence type="ECO:0000256" key="7">
    <source>
        <dbReference type="ARBA" id="ARBA00048488"/>
    </source>
</evidence>
<name>A0A0K9PY79_ZOSMR</name>